<feature type="transmembrane region" description="Helical" evidence="1">
    <location>
        <begin position="219"/>
        <end position="242"/>
    </location>
</feature>
<evidence type="ECO:0000256" key="1">
    <source>
        <dbReference type="SAM" id="Phobius"/>
    </source>
</evidence>
<feature type="transmembrane region" description="Helical" evidence="1">
    <location>
        <begin position="76"/>
        <end position="97"/>
    </location>
</feature>
<evidence type="ECO:0000313" key="3">
    <source>
        <dbReference type="Proteomes" id="UP000217033"/>
    </source>
</evidence>
<keyword evidence="1" id="KW-1133">Transmembrane helix</keyword>
<protein>
    <submittedName>
        <fullName evidence="2">Uncharacterized protein</fullName>
    </submittedName>
</protein>
<comment type="caution">
    <text evidence="2">The sequence shown here is derived from an EMBL/GenBank/DDBJ whole genome shotgun (WGS) entry which is preliminary data.</text>
</comment>
<evidence type="ECO:0000313" key="2">
    <source>
        <dbReference type="EMBL" id="PAF55521.1"/>
    </source>
</evidence>
<feature type="transmembrane region" description="Helical" evidence="1">
    <location>
        <begin position="454"/>
        <end position="478"/>
    </location>
</feature>
<gene>
    <name evidence="2" type="ORF">CJF60_02480</name>
</gene>
<accession>A0ABX4H6J6</accession>
<feature type="transmembrane region" description="Helical" evidence="1">
    <location>
        <begin position="109"/>
        <end position="133"/>
    </location>
</feature>
<organism evidence="2 3">
    <name type="scientific">Mycoplasmopsis agassizii</name>
    <dbReference type="NCBI Taxonomy" id="33922"/>
    <lineage>
        <taxon>Bacteria</taxon>
        <taxon>Bacillati</taxon>
        <taxon>Mycoplasmatota</taxon>
        <taxon>Mycoplasmoidales</taxon>
        <taxon>Metamycoplasmataceae</taxon>
        <taxon>Mycoplasmopsis</taxon>
    </lineage>
</organism>
<keyword evidence="1" id="KW-0812">Transmembrane</keyword>
<feature type="transmembrane region" description="Helical" evidence="1">
    <location>
        <begin position="382"/>
        <end position="401"/>
    </location>
</feature>
<sequence>MSKNKNQDTAELPTRDNRKISVNVQLEVMGKRPLSVRLFKLFIYLIFAIFSALLTSSNWAVNQGYNSSNADLNNMGIWWIIWLGVIGAASMAVMLFVGRSLRTIWPVKYHIAILVFVSSLLVSILVATFAYQIDGTAIDDSIVTRTTLFMVIGIVNGVIQLAILIYFMIISKQIFPQTFHSALLALPWVAIFPVYGVILREYGISTAEQNQTQQSAYTIILIVLAVLTVIYFTIVVVYSNLFKNNVISNLTNRELEVIERNKETYTFEILNIAAIMFVQPIVLGTNNANFSLTNVNNPAFIIVGALLSTILVVLYIWHTRSRRNKLKSSKDNLVSLSPDGSINNTKNALENSLLYSVYLFFILIINMILMGFANIVGPDHTSAIYLTTITGVGFLVMTVYNQVTDLKTPNIKNYTALTVLSILFGLALLLGILFSTIDDASIIRTFLSLNVALWLAIIVTIGIFLILLVNIFVTFLAVTGGRVKLFKSKKEAKTQEVEKLSLKESDKIAVAQTTEMKG</sequence>
<dbReference type="EMBL" id="NQMN01000001">
    <property type="protein sequence ID" value="PAF55521.1"/>
    <property type="molecule type" value="Genomic_DNA"/>
</dbReference>
<dbReference type="Proteomes" id="UP000217033">
    <property type="component" value="Unassembled WGS sequence"/>
</dbReference>
<feature type="transmembrane region" description="Helical" evidence="1">
    <location>
        <begin position="41"/>
        <end position="61"/>
    </location>
</feature>
<feature type="transmembrane region" description="Helical" evidence="1">
    <location>
        <begin position="181"/>
        <end position="199"/>
    </location>
</feature>
<reference evidence="2" key="1">
    <citation type="submission" date="2017-08" db="EMBL/GenBank/DDBJ databases">
        <authorList>
            <person name="Alvarez-Ponce D."/>
            <person name="Weitzman C.L."/>
            <person name="Tillett R.L."/>
            <person name="Sandmeier F.C."/>
            <person name="Tracy C.R."/>
        </authorList>
    </citation>
    <scope>NUCLEOTIDE SEQUENCE [LARGE SCALE GENOMIC DNA]</scope>
    <source>
        <strain evidence="2">PS6</strain>
    </source>
</reference>
<feature type="transmembrane region" description="Helical" evidence="1">
    <location>
        <begin position="413"/>
        <end position="434"/>
    </location>
</feature>
<keyword evidence="3" id="KW-1185">Reference proteome</keyword>
<feature type="transmembrane region" description="Helical" evidence="1">
    <location>
        <begin position="295"/>
        <end position="317"/>
    </location>
</feature>
<feature type="transmembrane region" description="Helical" evidence="1">
    <location>
        <begin position="148"/>
        <end position="169"/>
    </location>
</feature>
<proteinExistence type="predicted"/>
<keyword evidence="1" id="KW-0472">Membrane</keyword>
<name>A0ABX4H6J6_9BACT</name>
<dbReference type="RefSeq" id="WP_095279128.1">
    <property type="nucleotide sequence ID" value="NZ_NQMN01000001.1"/>
</dbReference>
<feature type="transmembrane region" description="Helical" evidence="1">
    <location>
        <begin position="353"/>
        <end position="376"/>
    </location>
</feature>
<feature type="transmembrane region" description="Helical" evidence="1">
    <location>
        <begin position="263"/>
        <end position="283"/>
    </location>
</feature>